<evidence type="ECO:0000313" key="4">
    <source>
        <dbReference type="Proteomes" id="UP000217289"/>
    </source>
</evidence>
<evidence type="ECO:0008006" key="5">
    <source>
        <dbReference type="Google" id="ProtNLM"/>
    </source>
</evidence>
<name>A0A286NV05_9BACT</name>
<evidence type="ECO:0000313" key="3">
    <source>
        <dbReference type="EMBL" id="ATB26876.1"/>
    </source>
</evidence>
<keyword evidence="2" id="KW-0732">Signal</keyword>
<organism evidence="3 4">
    <name type="scientific">Melittangium boletus DSM 14713</name>
    <dbReference type="NCBI Taxonomy" id="1294270"/>
    <lineage>
        <taxon>Bacteria</taxon>
        <taxon>Pseudomonadati</taxon>
        <taxon>Myxococcota</taxon>
        <taxon>Myxococcia</taxon>
        <taxon>Myxococcales</taxon>
        <taxon>Cystobacterineae</taxon>
        <taxon>Archangiaceae</taxon>
        <taxon>Melittangium</taxon>
    </lineage>
</organism>
<accession>A0A286NV05</accession>
<dbReference type="Proteomes" id="UP000217289">
    <property type="component" value="Chromosome"/>
</dbReference>
<feature type="region of interest" description="Disordered" evidence="1">
    <location>
        <begin position="84"/>
        <end position="120"/>
    </location>
</feature>
<reference evidence="3 4" key="1">
    <citation type="submission" date="2017-06" db="EMBL/GenBank/DDBJ databases">
        <authorList>
            <person name="Kim H.J."/>
            <person name="Triplett B.A."/>
        </authorList>
    </citation>
    <scope>NUCLEOTIDE SEQUENCE [LARGE SCALE GENOMIC DNA]</scope>
    <source>
        <strain evidence="3 4">DSM 14713</strain>
    </source>
</reference>
<proteinExistence type="predicted"/>
<dbReference type="OrthoDB" id="5382918at2"/>
<dbReference type="EMBL" id="CP022163">
    <property type="protein sequence ID" value="ATB26876.1"/>
    <property type="molecule type" value="Genomic_DNA"/>
</dbReference>
<dbReference type="RefSeq" id="WP_095975760.1">
    <property type="nucleotide sequence ID" value="NZ_CP022163.1"/>
</dbReference>
<evidence type="ECO:0000256" key="2">
    <source>
        <dbReference type="SAM" id="SignalP"/>
    </source>
</evidence>
<sequence>MRTKIALSAAVASMLFAVPVFAAPETPSNTQAPYDGHGGKHHRKHKGMERRLHRAVEDGRLTQAQADQFLAEAQQLREEMRAQRQAGGCQLNPEQKQQFKQRKQALREKVRTALMASRPR</sequence>
<protein>
    <recommendedName>
        <fullName evidence="5">Periplasmic heavy metal sensor</fullName>
    </recommendedName>
</protein>
<feature type="chain" id="PRO_5013035732" description="Periplasmic heavy metal sensor" evidence="2">
    <location>
        <begin position="23"/>
        <end position="120"/>
    </location>
</feature>
<feature type="region of interest" description="Disordered" evidence="1">
    <location>
        <begin position="25"/>
        <end position="49"/>
    </location>
</feature>
<dbReference type="KEGG" id="mbd:MEBOL_000310"/>
<evidence type="ECO:0000256" key="1">
    <source>
        <dbReference type="SAM" id="MobiDB-lite"/>
    </source>
</evidence>
<dbReference type="AlphaFoldDB" id="A0A286NV05"/>
<feature type="signal peptide" evidence="2">
    <location>
        <begin position="1"/>
        <end position="22"/>
    </location>
</feature>
<feature type="compositionally biased region" description="Basic residues" evidence="1">
    <location>
        <begin position="39"/>
        <end position="49"/>
    </location>
</feature>
<keyword evidence="4" id="KW-1185">Reference proteome</keyword>
<gene>
    <name evidence="3" type="ORF">MEBOL_000310</name>
</gene>